<dbReference type="RefSeq" id="WP_183997247.1">
    <property type="nucleotide sequence ID" value="NZ_JACIEH010000002.1"/>
</dbReference>
<organism evidence="3 4">
    <name type="scientific">Sphingomonas kyeonggiensis</name>
    <dbReference type="NCBI Taxonomy" id="1268553"/>
    <lineage>
        <taxon>Bacteria</taxon>
        <taxon>Pseudomonadati</taxon>
        <taxon>Pseudomonadota</taxon>
        <taxon>Alphaproteobacteria</taxon>
        <taxon>Sphingomonadales</taxon>
        <taxon>Sphingomonadaceae</taxon>
        <taxon>Sphingomonas</taxon>
    </lineage>
</organism>
<keyword evidence="1" id="KW-0812">Transmembrane</keyword>
<accession>A0A7W6JRU3</accession>
<proteinExistence type="predicted"/>
<name>A0A7W6JRU3_9SPHN</name>
<protein>
    <recommendedName>
        <fullName evidence="2">Glycerophosphoryl diester phosphodiesterase membrane domain-containing protein</fullName>
    </recommendedName>
</protein>
<dbReference type="Proteomes" id="UP000557392">
    <property type="component" value="Unassembled WGS sequence"/>
</dbReference>
<evidence type="ECO:0000313" key="4">
    <source>
        <dbReference type="Proteomes" id="UP000557392"/>
    </source>
</evidence>
<feature type="transmembrane region" description="Helical" evidence="1">
    <location>
        <begin position="192"/>
        <end position="225"/>
    </location>
</feature>
<keyword evidence="1" id="KW-1133">Transmembrane helix</keyword>
<keyword evidence="4" id="KW-1185">Reference proteome</keyword>
<feature type="transmembrane region" description="Helical" evidence="1">
    <location>
        <begin position="145"/>
        <end position="171"/>
    </location>
</feature>
<dbReference type="AlphaFoldDB" id="A0A7W6JRU3"/>
<dbReference type="Pfam" id="PF10110">
    <property type="entry name" value="GPDPase_memb"/>
    <property type="match status" value="1"/>
</dbReference>
<dbReference type="InterPro" id="IPR018476">
    <property type="entry name" value="GlyceroP-diester-Pdiesterase_M"/>
</dbReference>
<feature type="transmembrane region" description="Helical" evidence="1">
    <location>
        <begin position="52"/>
        <end position="73"/>
    </location>
</feature>
<evidence type="ECO:0000256" key="1">
    <source>
        <dbReference type="SAM" id="Phobius"/>
    </source>
</evidence>
<sequence>MAKMGTVWDRTAEFLSDNLGAVLPVALLAFFVPASIEGSFQAAKAGAGTALALSLYLVQIAFGILSIWGSLTISAMALDMADVRGAGRIGRNRLLPALAVSVLIFAAMFVLALPVPLALQLGGYDLMEIARGTNVSLSPQIAGGIALYMLVALCLILWIGARLFVTNPVIVREKRMFSALRQSWKLTRGMTWRIIGVILLFALVSWVSILAANMVFGSIFTLVAGGPADGISLAGVLTSVVVAAVQTGFTVLVPAFTAKLYLALTAEAGLRDGVLRA</sequence>
<feature type="transmembrane region" description="Helical" evidence="1">
    <location>
        <begin position="231"/>
        <end position="253"/>
    </location>
</feature>
<feature type="domain" description="Glycerophosphoryl diester phosphodiesterase membrane" evidence="2">
    <location>
        <begin position="145"/>
        <end position="265"/>
    </location>
</feature>
<dbReference type="EMBL" id="JACIEH010000002">
    <property type="protein sequence ID" value="MBB4098442.1"/>
    <property type="molecule type" value="Genomic_DNA"/>
</dbReference>
<gene>
    <name evidence="3" type="ORF">GGR46_002006</name>
</gene>
<comment type="caution">
    <text evidence="3">The sequence shown here is derived from an EMBL/GenBank/DDBJ whole genome shotgun (WGS) entry which is preliminary data.</text>
</comment>
<reference evidence="3 4" key="1">
    <citation type="submission" date="2020-08" db="EMBL/GenBank/DDBJ databases">
        <title>Genomic Encyclopedia of Type Strains, Phase IV (KMG-IV): sequencing the most valuable type-strain genomes for metagenomic binning, comparative biology and taxonomic classification.</title>
        <authorList>
            <person name="Goeker M."/>
        </authorList>
    </citation>
    <scope>NUCLEOTIDE SEQUENCE [LARGE SCALE GENOMIC DNA]</scope>
    <source>
        <strain evidence="3 4">DSM 101806</strain>
    </source>
</reference>
<keyword evidence="1" id="KW-0472">Membrane</keyword>
<evidence type="ECO:0000313" key="3">
    <source>
        <dbReference type="EMBL" id="MBB4098442.1"/>
    </source>
</evidence>
<evidence type="ECO:0000259" key="2">
    <source>
        <dbReference type="Pfam" id="PF10110"/>
    </source>
</evidence>
<feature type="transmembrane region" description="Helical" evidence="1">
    <location>
        <begin position="94"/>
        <end position="117"/>
    </location>
</feature>